<evidence type="ECO:0000313" key="2">
    <source>
        <dbReference type="EMBL" id="PPQ81815.1"/>
    </source>
</evidence>
<sequence>HAKPFCILAARLVQENKNTVVTLLLAPNLLTKAEAEVCRRHAETSTVISDKPSTYKHLIRILSSFKSDLPDLFSLLDPLIQTYGPAYQNLWEASPITCAMTGRIFNAVSRPNVVILDFFAHQQMLATRAVSGTSVPIVAWVTGHIAHIIHIFGPARLGGPDVDFTSRVEAEMARTGLTAEEIGDSVYRRTEDAVVRVPGAPALYDWEFFPQTLPFNAPQWVEIVIAADAGLKECDAVFSTSTYAFDEESIDAFKSWFAEQKKEVHVIGPLLSTKKANELSDYAKAKEFLEKAQAKYGDKSVLLISFGTIFWPTAQDYIDEVIEALVEKRFPFIITHASPFAKISEDLVQKVNATGIGLIYKWVPQQYILSHPATGWFMTHGGQNSVLETLGSGVPMICWPFEADQPIAAAHMSEGLKVALELIEVRTGEHGMRPLLRNGRKAQGTRDAVGIEIREVIDTCRGPKGEEIRKNAQAIKAKFAKTWGDDGVSRNELHVFLKKHGLEMSCNPLQNREQTQN</sequence>
<evidence type="ECO:0000313" key="3">
    <source>
        <dbReference type="Proteomes" id="UP000283269"/>
    </source>
</evidence>
<dbReference type="Pfam" id="PF00201">
    <property type="entry name" value="UDPGT"/>
    <property type="match status" value="1"/>
</dbReference>
<dbReference type="InParanoid" id="A0A409WTF9"/>
<keyword evidence="3" id="KW-1185">Reference proteome</keyword>
<dbReference type="OrthoDB" id="5835829at2759"/>
<evidence type="ECO:0000256" key="1">
    <source>
        <dbReference type="ARBA" id="ARBA00022679"/>
    </source>
</evidence>
<gene>
    <name evidence="2" type="ORF">CVT25_013651</name>
</gene>
<dbReference type="AlphaFoldDB" id="A0A409WTF9"/>
<dbReference type="PANTHER" id="PTHR48045">
    <property type="entry name" value="UDP-GLYCOSYLTRANSFERASE 72B1"/>
    <property type="match status" value="1"/>
</dbReference>
<protein>
    <recommendedName>
        <fullName evidence="4">Glycosyltransferase family 1 protein</fullName>
    </recommendedName>
</protein>
<proteinExistence type="predicted"/>
<evidence type="ECO:0008006" key="4">
    <source>
        <dbReference type="Google" id="ProtNLM"/>
    </source>
</evidence>
<dbReference type="STRING" id="93625.A0A409WTF9"/>
<name>A0A409WTF9_PSICY</name>
<dbReference type="CDD" id="cd03784">
    <property type="entry name" value="GT1_Gtf-like"/>
    <property type="match status" value="1"/>
</dbReference>
<dbReference type="SUPFAM" id="SSF53756">
    <property type="entry name" value="UDP-Glycosyltransferase/glycogen phosphorylase"/>
    <property type="match status" value="1"/>
</dbReference>
<dbReference type="GO" id="GO:0008194">
    <property type="term" value="F:UDP-glycosyltransferase activity"/>
    <property type="evidence" value="ECO:0007669"/>
    <property type="project" value="InterPro"/>
</dbReference>
<dbReference type="Gene3D" id="3.40.50.2000">
    <property type="entry name" value="Glycogen Phosphorylase B"/>
    <property type="match status" value="2"/>
</dbReference>
<reference evidence="2 3" key="1">
    <citation type="journal article" date="2018" name="Evol. Lett.">
        <title>Horizontal gene cluster transfer increased hallucinogenic mushroom diversity.</title>
        <authorList>
            <person name="Reynolds H.T."/>
            <person name="Vijayakumar V."/>
            <person name="Gluck-Thaler E."/>
            <person name="Korotkin H.B."/>
            <person name="Matheny P.B."/>
            <person name="Slot J.C."/>
        </authorList>
    </citation>
    <scope>NUCLEOTIDE SEQUENCE [LARGE SCALE GENOMIC DNA]</scope>
    <source>
        <strain evidence="2 3">2631</strain>
    </source>
</reference>
<dbReference type="InterPro" id="IPR002213">
    <property type="entry name" value="UDP_glucos_trans"/>
</dbReference>
<feature type="non-terminal residue" evidence="2">
    <location>
        <position position="1"/>
    </location>
</feature>
<dbReference type="Proteomes" id="UP000283269">
    <property type="component" value="Unassembled WGS sequence"/>
</dbReference>
<keyword evidence="1" id="KW-0808">Transferase</keyword>
<dbReference type="PANTHER" id="PTHR48045:SF34">
    <property type="entry name" value="ISOFLAVONE 7-O-GLUCOSYLTRANSFERASE 1-LIKE"/>
    <property type="match status" value="1"/>
</dbReference>
<comment type="caution">
    <text evidence="2">The sequence shown here is derived from an EMBL/GenBank/DDBJ whole genome shotgun (WGS) entry which is preliminary data.</text>
</comment>
<dbReference type="EMBL" id="NHYD01003209">
    <property type="protein sequence ID" value="PPQ81815.1"/>
    <property type="molecule type" value="Genomic_DNA"/>
</dbReference>
<accession>A0A409WTF9</accession>
<organism evidence="2 3">
    <name type="scientific">Psilocybe cyanescens</name>
    <dbReference type="NCBI Taxonomy" id="93625"/>
    <lineage>
        <taxon>Eukaryota</taxon>
        <taxon>Fungi</taxon>
        <taxon>Dikarya</taxon>
        <taxon>Basidiomycota</taxon>
        <taxon>Agaricomycotina</taxon>
        <taxon>Agaricomycetes</taxon>
        <taxon>Agaricomycetidae</taxon>
        <taxon>Agaricales</taxon>
        <taxon>Agaricineae</taxon>
        <taxon>Strophariaceae</taxon>
        <taxon>Psilocybe</taxon>
    </lineage>
</organism>